<gene>
    <name evidence="1" type="ORF">D7X12_06485</name>
</gene>
<keyword evidence="1" id="KW-0808">Transferase</keyword>
<dbReference type="InterPro" id="IPR008884">
    <property type="entry name" value="TylF_MeTrfase"/>
</dbReference>
<dbReference type="OrthoDB" id="9799872at2"/>
<dbReference type="AlphaFoldDB" id="A0A3A8NNJ5"/>
<proteinExistence type="predicted"/>
<dbReference type="EMBL" id="RAWG01000028">
    <property type="protein sequence ID" value="RKH45967.1"/>
    <property type="molecule type" value="Genomic_DNA"/>
</dbReference>
<dbReference type="SUPFAM" id="SSF53335">
    <property type="entry name" value="S-adenosyl-L-methionine-dependent methyltransferases"/>
    <property type="match status" value="1"/>
</dbReference>
<dbReference type="PANTHER" id="PTHR40036:SF1">
    <property type="entry name" value="MACROCIN O-METHYLTRANSFERASE"/>
    <property type="match status" value="1"/>
</dbReference>
<dbReference type="Proteomes" id="UP000273405">
    <property type="component" value="Unassembled WGS sequence"/>
</dbReference>
<dbReference type="GO" id="GO:0032259">
    <property type="term" value="P:methylation"/>
    <property type="evidence" value="ECO:0007669"/>
    <property type="project" value="UniProtKB-KW"/>
</dbReference>
<dbReference type="Gene3D" id="3.40.50.150">
    <property type="entry name" value="Vaccinia Virus protein VP39"/>
    <property type="match status" value="1"/>
</dbReference>
<dbReference type="GO" id="GO:0008168">
    <property type="term" value="F:methyltransferase activity"/>
    <property type="evidence" value="ECO:0007669"/>
    <property type="project" value="UniProtKB-KW"/>
</dbReference>
<keyword evidence="1" id="KW-0489">Methyltransferase</keyword>
<dbReference type="InterPro" id="IPR029063">
    <property type="entry name" value="SAM-dependent_MTases_sf"/>
</dbReference>
<name>A0A3A8NNJ5_9BACT</name>
<dbReference type="RefSeq" id="WP_120624389.1">
    <property type="nucleotide sequence ID" value="NZ_RAWG01000028.1"/>
</dbReference>
<evidence type="ECO:0000313" key="1">
    <source>
        <dbReference type="EMBL" id="RKH45967.1"/>
    </source>
</evidence>
<reference evidence="2" key="1">
    <citation type="submission" date="2018-09" db="EMBL/GenBank/DDBJ databases">
        <authorList>
            <person name="Livingstone P.G."/>
            <person name="Whitworth D.E."/>
        </authorList>
    </citation>
    <scope>NUCLEOTIDE SEQUENCE [LARGE SCALE GENOMIC DNA]</scope>
    <source>
        <strain evidence="2">CA040B</strain>
    </source>
</reference>
<organism evidence="1 2">
    <name type="scientific">Corallococcus sicarius</name>
    <dbReference type="NCBI Taxonomy" id="2316726"/>
    <lineage>
        <taxon>Bacteria</taxon>
        <taxon>Pseudomonadati</taxon>
        <taxon>Myxococcota</taxon>
        <taxon>Myxococcia</taxon>
        <taxon>Myxococcales</taxon>
        <taxon>Cystobacterineae</taxon>
        <taxon>Myxococcaceae</taxon>
        <taxon>Corallococcus</taxon>
    </lineage>
</organism>
<dbReference type="Pfam" id="PF05711">
    <property type="entry name" value="TylF"/>
    <property type="match status" value="1"/>
</dbReference>
<accession>A0A3A8NNJ5</accession>
<sequence>MRRALEHVSLPPDLTEEEQRLCEEVLAFTMTSPERLIALLHAVRYVVANNIPGSIVECGVWRGGSMMVAARALLGLGAQRALYLFDTFEGMTPPTAADRSWSGVSAEQLLSRSARREGFNVWCIADEADVRANVSSTGYPMDQVHLVKGRVEETLPAQAPDTIALLRLDTDWYESTRHELEHLYSRLSPGGVLIIDDYGYWQGARRAVDEFFAQQPRKPLLQRIDMTGRLAIKV</sequence>
<evidence type="ECO:0000313" key="2">
    <source>
        <dbReference type="Proteomes" id="UP000273405"/>
    </source>
</evidence>
<protein>
    <submittedName>
        <fullName evidence="1">Macrocin O-methyltransferase</fullName>
    </submittedName>
</protein>
<keyword evidence="2" id="KW-1185">Reference proteome</keyword>
<dbReference type="PANTHER" id="PTHR40036">
    <property type="entry name" value="MACROCIN O-METHYLTRANSFERASE"/>
    <property type="match status" value="1"/>
</dbReference>
<comment type="caution">
    <text evidence="1">The sequence shown here is derived from an EMBL/GenBank/DDBJ whole genome shotgun (WGS) entry which is preliminary data.</text>
</comment>